<dbReference type="PROSITE" id="PS50293">
    <property type="entry name" value="TPR_REGION"/>
    <property type="match status" value="1"/>
</dbReference>
<dbReference type="SUPFAM" id="SSF48452">
    <property type="entry name" value="TPR-like"/>
    <property type="match status" value="1"/>
</dbReference>
<evidence type="ECO:0000256" key="1">
    <source>
        <dbReference type="ARBA" id="ARBA00022737"/>
    </source>
</evidence>
<evidence type="ECO:0000256" key="2">
    <source>
        <dbReference type="ARBA" id="ARBA00022803"/>
    </source>
</evidence>
<organism evidence="5">
    <name type="scientific">Desulfurella acetivorans</name>
    <dbReference type="NCBI Taxonomy" id="33002"/>
    <lineage>
        <taxon>Bacteria</taxon>
        <taxon>Pseudomonadati</taxon>
        <taxon>Campylobacterota</taxon>
        <taxon>Desulfurellia</taxon>
        <taxon>Desulfurellales</taxon>
        <taxon>Desulfurellaceae</taxon>
        <taxon>Desulfurella</taxon>
    </lineage>
</organism>
<dbReference type="EMBL" id="DTPL01000103">
    <property type="protein sequence ID" value="HGA37497.1"/>
    <property type="molecule type" value="Genomic_DNA"/>
</dbReference>
<dbReference type="PROSITE" id="PS51257">
    <property type="entry name" value="PROKAR_LIPOPROTEIN"/>
    <property type="match status" value="1"/>
</dbReference>
<evidence type="ECO:0000313" key="5">
    <source>
        <dbReference type="EMBL" id="HGA37497.1"/>
    </source>
</evidence>
<gene>
    <name evidence="5" type="ORF">ENX80_01580</name>
</gene>
<accession>A0A832EXT0</accession>
<keyword evidence="2 3" id="KW-0802">TPR repeat</keyword>
<dbReference type="PANTHER" id="PTHR44858:SF1">
    <property type="entry name" value="UDP-N-ACETYLGLUCOSAMINE--PEPTIDE N-ACETYLGLUCOSAMINYLTRANSFERASE SPINDLY-RELATED"/>
    <property type="match status" value="1"/>
</dbReference>
<dbReference type="PANTHER" id="PTHR44858">
    <property type="entry name" value="TETRATRICOPEPTIDE REPEAT PROTEIN 6"/>
    <property type="match status" value="1"/>
</dbReference>
<sequence>MKKFGIVLILLVSFSIVSCQSMQSGVSQSNTSKTAQIYYEMAKNIIINKDYSRLPEAFSYLDKAKEIEPSNPNIYFIYALAYRLKKDDNTSKQYLEKTINLDKNYYDAYNELGVIYYDEGKYSEAKELFDKLINTLTYSNIDVAYYNRAILYIKLNEIPKAINDLQSAIMYSDYKNPLYWHKLIEVYFYEKDYQKALLVIQDMESHLGPSDYIHYTKALCYYYLGLFDQAKDSLSKIANTDNYYTIERDLLLKKMQH</sequence>
<dbReference type="InterPro" id="IPR019734">
    <property type="entry name" value="TPR_rpt"/>
</dbReference>
<reference evidence="5" key="1">
    <citation type="journal article" date="2020" name="mSystems">
        <title>Genome- and Community-Level Interaction Insights into Carbon Utilization and Element Cycling Functions of Hydrothermarchaeota in Hydrothermal Sediment.</title>
        <authorList>
            <person name="Zhou Z."/>
            <person name="Liu Y."/>
            <person name="Xu W."/>
            <person name="Pan J."/>
            <person name="Luo Z.H."/>
            <person name="Li M."/>
        </authorList>
    </citation>
    <scope>NUCLEOTIDE SEQUENCE [LARGE SCALE GENOMIC DNA]</scope>
    <source>
        <strain evidence="5">SpSt-972</strain>
    </source>
</reference>
<dbReference type="Pfam" id="PF07719">
    <property type="entry name" value="TPR_2"/>
    <property type="match status" value="1"/>
</dbReference>
<dbReference type="Gene3D" id="1.25.40.10">
    <property type="entry name" value="Tetratricopeptide repeat domain"/>
    <property type="match status" value="3"/>
</dbReference>
<dbReference type="SMART" id="SM00028">
    <property type="entry name" value="TPR"/>
    <property type="match status" value="5"/>
</dbReference>
<dbReference type="AlphaFoldDB" id="A0A832EXT0"/>
<dbReference type="InterPro" id="IPR013105">
    <property type="entry name" value="TPR_2"/>
</dbReference>
<protein>
    <submittedName>
        <fullName evidence="5">Tetratricopeptide repeat protein</fullName>
    </submittedName>
</protein>
<proteinExistence type="predicted"/>
<feature type="repeat" description="TPR" evidence="3">
    <location>
        <begin position="106"/>
        <end position="139"/>
    </location>
</feature>
<dbReference type="InterPro" id="IPR011990">
    <property type="entry name" value="TPR-like_helical_dom_sf"/>
</dbReference>
<keyword evidence="4" id="KW-0732">Signal</keyword>
<evidence type="ECO:0000256" key="3">
    <source>
        <dbReference type="PROSITE-ProRule" id="PRU00339"/>
    </source>
</evidence>
<keyword evidence="1" id="KW-0677">Repeat</keyword>
<feature type="chain" id="PRO_5033021427" evidence="4">
    <location>
        <begin position="24"/>
        <end position="257"/>
    </location>
</feature>
<comment type="caution">
    <text evidence="5">The sequence shown here is derived from an EMBL/GenBank/DDBJ whole genome shotgun (WGS) entry which is preliminary data.</text>
</comment>
<name>A0A832EXT0_DESAE</name>
<dbReference type="PROSITE" id="PS50005">
    <property type="entry name" value="TPR"/>
    <property type="match status" value="1"/>
</dbReference>
<evidence type="ECO:0000256" key="4">
    <source>
        <dbReference type="SAM" id="SignalP"/>
    </source>
</evidence>
<dbReference type="Pfam" id="PF13181">
    <property type="entry name" value="TPR_8"/>
    <property type="match status" value="1"/>
</dbReference>
<dbReference type="InterPro" id="IPR050498">
    <property type="entry name" value="Ycf3"/>
</dbReference>
<feature type="signal peptide" evidence="4">
    <location>
        <begin position="1"/>
        <end position="23"/>
    </location>
</feature>